<evidence type="ECO:0000256" key="7">
    <source>
        <dbReference type="SAM" id="MobiDB-lite"/>
    </source>
</evidence>
<feature type="region of interest" description="Disordered" evidence="7">
    <location>
        <begin position="26"/>
        <end position="91"/>
    </location>
</feature>
<dbReference type="InterPro" id="IPR015500">
    <property type="entry name" value="Peptidase_S8_subtilisin-rel"/>
</dbReference>
<dbReference type="PROSITE" id="PS00136">
    <property type="entry name" value="SUBTILASE_ASP"/>
    <property type="match status" value="1"/>
</dbReference>
<dbReference type="InterPro" id="IPR054399">
    <property type="entry name" value="Fervidolysin-like_N_prodom"/>
</dbReference>
<dbReference type="InterPro" id="IPR036852">
    <property type="entry name" value="Peptidase_S8/S53_dom_sf"/>
</dbReference>
<name>A0A437RRN9_9BURK</name>
<feature type="active site" description="Charge relay system" evidence="5">
    <location>
        <position position="299"/>
    </location>
</feature>
<evidence type="ECO:0000259" key="8">
    <source>
        <dbReference type="Pfam" id="PF00082"/>
    </source>
</evidence>
<feature type="active site" description="Charge relay system" evidence="5">
    <location>
        <position position="252"/>
    </location>
</feature>
<feature type="region of interest" description="Disordered" evidence="7">
    <location>
        <begin position="277"/>
        <end position="297"/>
    </location>
</feature>
<dbReference type="EMBL" id="SACR01000001">
    <property type="protein sequence ID" value="RVU49341.1"/>
    <property type="molecule type" value="Genomic_DNA"/>
</dbReference>
<dbReference type="PROSITE" id="PS00138">
    <property type="entry name" value="SUBTILASE_SER"/>
    <property type="match status" value="1"/>
</dbReference>
<keyword evidence="11" id="KW-1185">Reference proteome</keyword>
<dbReference type="OrthoDB" id="9790784at2"/>
<dbReference type="Proteomes" id="UP000285575">
    <property type="component" value="Unassembled WGS sequence"/>
</dbReference>
<dbReference type="GO" id="GO:0006508">
    <property type="term" value="P:proteolysis"/>
    <property type="evidence" value="ECO:0007669"/>
    <property type="project" value="UniProtKB-KW"/>
</dbReference>
<evidence type="ECO:0000256" key="3">
    <source>
        <dbReference type="ARBA" id="ARBA00022801"/>
    </source>
</evidence>
<dbReference type="PANTHER" id="PTHR43806">
    <property type="entry name" value="PEPTIDASE S8"/>
    <property type="match status" value="1"/>
</dbReference>
<dbReference type="PANTHER" id="PTHR43806:SF11">
    <property type="entry name" value="CEREVISIN-RELATED"/>
    <property type="match status" value="1"/>
</dbReference>
<evidence type="ECO:0000313" key="11">
    <source>
        <dbReference type="Proteomes" id="UP000285575"/>
    </source>
</evidence>
<dbReference type="GO" id="GO:0004252">
    <property type="term" value="F:serine-type endopeptidase activity"/>
    <property type="evidence" value="ECO:0007669"/>
    <property type="project" value="UniProtKB-UniRule"/>
</dbReference>
<evidence type="ECO:0000256" key="5">
    <source>
        <dbReference type="PROSITE-ProRule" id="PRU01240"/>
    </source>
</evidence>
<evidence type="ECO:0000256" key="1">
    <source>
        <dbReference type="ARBA" id="ARBA00011073"/>
    </source>
</evidence>
<feature type="domain" description="Fervidolysin-like N-terminal prodomain" evidence="9">
    <location>
        <begin position="140"/>
        <end position="199"/>
    </location>
</feature>
<proteinExistence type="inferred from homology"/>
<protein>
    <submittedName>
        <fullName evidence="10">Uncharacterized protein</fullName>
    </submittedName>
</protein>
<dbReference type="PRINTS" id="PR00723">
    <property type="entry name" value="SUBTILISIN"/>
</dbReference>
<accession>A0A437RRN9</accession>
<feature type="compositionally biased region" description="Basic residues" evidence="7">
    <location>
        <begin position="47"/>
        <end position="65"/>
    </location>
</feature>
<sequence length="550" mass="56801">MPACTKAWGRPARCSARRPRRRRPVIIPTHGPASRCMGGPETGRLPAVRRHRRRRCIRQRRRGSVHHGTTARPRNRPMKTVPSRRPQACTRPKRATALRACAAAAALLMLAACGGGGGGDSAPVANPPPTTPTPAAGPVVLVQVATGTDVAALARARNATVAEQFGRRPIYRLQLPAGANADTVAAALATTPGVVFAEPDLPNETPETTRNTVWVIGGDSGTYATQWAPQTLRLADAHTRSTGAGVRVAVLDTGIDATHPAFAGRLARRADGSLLGRDFVDDDDNPAEEGSRSDTGYGHGTHVAGLVALAAPGAMLMPLRVLDRAGRGNAWVLAEALAWAVDPDANPATDDGAHVINMSLGSTRPTRLLAVAVALANCEFSDDDDNFKDAGFDDDRARCTQGRNAAVISAAGNAGSPDERVYPAAESAPGTRAVGATSQAQRLAAFSNSGGWIKLAAPGELIVSAVPGGGYGTWSGTSMAAPLAAGTAALVLGTPSPSPVPGATALRQWRAEDLMKRLEDRSKPVCGAALRQIDAAAAVSNTPAPAPACP</sequence>
<reference evidence="10 11" key="1">
    <citation type="submission" date="2019-01" db="EMBL/GenBank/DDBJ databases">
        <authorList>
            <person name="Chen W.-M."/>
        </authorList>
    </citation>
    <scope>NUCLEOTIDE SEQUENCE [LARGE SCALE GENOMIC DNA]</scope>
    <source>
        <strain evidence="10 11">KYPY4</strain>
    </source>
</reference>
<evidence type="ECO:0000259" key="9">
    <source>
        <dbReference type="Pfam" id="PF22148"/>
    </source>
</evidence>
<dbReference type="Pfam" id="PF22148">
    <property type="entry name" value="Fervidolysin_NPro-like"/>
    <property type="match status" value="1"/>
</dbReference>
<evidence type="ECO:0000256" key="2">
    <source>
        <dbReference type="ARBA" id="ARBA00022670"/>
    </source>
</evidence>
<evidence type="ECO:0000256" key="4">
    <source>
        <dbReference type="ARBA" id="ARBA00022825"/>
    </source>
</evidence>
<keyword evidence="2 5" id="KW-0645">Protease</keyword>
<dbReference type="AlphaFoldDB" id="A0A437RRN9"/>
<dbReference type="InterPro" id="IPR000209">
    <property type="entry name" value="Peptidase_S8/S53_dom"/>
</dbReference>
<evidence type="ECO:0000256" key="6">
    <source>
        <dbReference type="RuleBase" id="RU003355"/>
    </source>
</evidence>
<comment type="caution">
    <text evidence="10">The sequence shown here is derived from an EMBL/GenBank/DDBJ whole genome shotgun (WGS) entry which is preliminary data.</text>
</comment>
<organism evidence="10 11">
    <name type="scientific">Rubrivivax rivuli</name>
    <dbReference type="NCBI Taxonomy" id="1862385"/>
    <lineage>
        <taxon>Bacteria</taxon>
        <taxon>Pseudomonadati</taxon>
        <taxon>Pseudomonadota</taxon>
        <taxon>Betaproteobacteria</taxon>
        <taxon>Burkholderiales</taxon>
        <taxon>Sphaerotilaceae</taxon>
        <taxon>Rubrivivax</taxon>
    </lineage>
</organism>
<evidence type="ECO:0000313" key="10">
    <source>
        <dbReference type="EMBL" id="RVU49341.1"/>
    </source>
</evidence>
<keyword evidence="4 5" id="KW-0720">Serine protease</keyword>
<keyword evidence="3 5" id="KW-0378">Hydrolase</keyword>
<dbReference type="Pfam" id="PF00082">
    <property type="entry name" value="Peptidase_S8"/>
    <property type="match status" value="1"/>
</dbReference>
<gene>
    <name evidence="10" type="ORF">EOE66_01850</name>
</gene>
<feature type="domain" description="Peptidase S8/S53" evidence="8">
    <location>
        <begin position="243"/>
        <end position="493"/>
    </location>
</feature>
<dbReference type="SUPFAM" id="SSF52743">
    <property type="entry name" value="Subtilisin-like"/>
    <property type="match status" value="1"/>
</dbReference>
<comment type="similarity">
    <text evidence="1 5 6">Belongs to the peptidase S8 family.</text>
</comment>
<dbReference type="InterPro" id="IPR023828">
    <property type="entry name" value="Peptidase_S8_Ser-AS"/>
</dbReference>
<dbReference type="InterPro" id="IPR050131">
    <property type="entry name" value="Peptidase_S8_subtilisin-like"/>
</dbReference>
<feature type="active site" description="Charge relay system" evidence="5">
    <location>
        <position position="478"/>
    </location>
</feature>
<dbReference type="PROSITE" id="PS51892">
    <property type="entry name" value="SUBTILASE"/>
    <property type="match status" value="1"/>
</dbReference>
<dbReference type="Gene3D" id="3.40.50.200">
    <property type="entry name" value="Peptidase S8/S53 domain"/>
    <property type="match status" value="1"/>
</dbReference>
<dbReference type="InterPro" id="IPR023827">
    <property type="entry name" value="Peptidase_S8_Asp-AS"/>
</dbReference>